<proteinExistence type="predicted"/>
<feature type="transmembrane region" description="Helical" evidence="1">
    <location>
        <begin position="31"/>
        <end position="49"/>
    </location>
</feature>
<keyword evidence="1" id="KW-1133">Transmembrane helix</keyword>
<reference evidence="2 3" key="1">
    <citation type="submission" date="2017-11" db="EMBL/GenBank/DDBJ databases">
        <title>Genomic Encyclopedia of Archaeal and Bacterial Type Strains, Phase II (KMG-II): From Individual Species to Whole Genera.</title>
        <authorList>
            <person name="Goeker M."/>
        </authorList>
    </citation>
    <scope>NUCLEOTIDE SEQUENCE [LARGE SCALE GENOMIC DNA]</scope>
    <source>
        <strain evidence="2 3">DSM 25625</strain>
    </source>
</reference>
<feature type="transmembrane region" description="Helical" evidence="1">
    <location>
        <begin position="56"/>
        <end position="75"/>
    </location>
</feature>
<comment type="caution">
    <text evidence="2">The sequence shown here is derived from an EMBL/GenBank/DDBJ whole genome shotgun (WGS) entry which is preliminary data.</text>
</comment>
<accession>A0A2M9BYS7</accession>
<dbReference type="Proteomes" id="UP000230161">
    <property type="component" value="Unassembled WGS sequence"/>
</dbReference>
<sequence length="114" mass="11382">MSAATQWTPPASVPSDAWNDNEIALKAQSSFLWALGVLVGSGLAVGGLTSTQALGVLVSWTGFLIAMALAIIAIAQGGIGVSHAAKLEGYRRGPATTGLLGGIGVLVAAPDAIR</sequence>
<keyword evidence="1" id="KW-0812">Transmembrane</keyword>
<name>A0A2M9BYS7_9MICO</name>
<dbReference type="RefSeq" id="WP_157802799.1">
    <property type="nucleotide sequence ID" value="NZ_PGFB01000002.1"/>
</dbReference>
<dbReference type="AlphaFoldDB" id="A0A2M9BYS7"/>
<keyword evidence="3" id="KW-1185">Reference proteome</keyword>
<evidence type="ECO:0000256" key="1">
    <source>
        <dbReference type="SAM" id="Phobius"/>
    </source>
</evidence>
<evidence type="ECO:0000313" key="2">
    <source>
        <dbReference type="EMBL" id="PJJ63220.1"/>
    </source>
</evidence>
<organism evidence="2 3">
    <name type="scientific">Compostimonas suwonensis</name>
    <dbReference type="NCBI Taxonomy" id="1048394"/>
    <lineage>
        <taxon>Bacteria</taxon>
        <taxon>Bacillati</taxon>
        <taxon>Actinomycetota</taxon>
        <taxon>Actinomycetes</taxon>
        <taxon>Micrococcales</taxon>
        <taxon>Microbacteriaceae</taxon>
        <taxon>Compostimonas</taxon>
    </lineage>
</organism>
<dbReference type="EMBL" id="PGFB01000002">
    <property type="protein sequence ID" value="PJJ63220.1"/>
    <property type="molecule type" value="Genomic_DNA"/>
</dbReference>
<keyword evidence="1" id="KW-0472">Membrane</keyword>
<gene>
    <name evidence="2" type="ORF">CLV54_0877</name>
</gene>
<feature type="transmembrane region" description="Helical" evidence="1">
    <location>
        <begin position="95"/>
        <end position="113"/>
    </location>
</feature>
<protein>
    <submittedName>
        <fullName evidence="2">Uncharacterized protein</fullName>
    </submittedName>
</protein>
<evidence type="ECO:0000313" key="3">
    <source>
        <dbReference type="Proteomes" id="UP000230161"/>
    </source>
</evidence>
<dbReference type="OrthoDB" id="5119589at2"/>